<keyword evidence="1" id="KW-0472">Membrane</keyword>
<evidence type="ECO:0000313" key="3">
    <source>
        <dbReference type="Proteomes" id="UP000230886"/>
    </source>
</evidence>
<feature type="transmembrane region" description="Helical" evidence="1">
    <location>
        <begin position="21"/>
        <end position="37"/>
    </location>
</feature>
<keyword evidence="1" id="KW-1133">Transmembrane helix</keyword>
<evidence type="ECO:0008006" key="4">
    <source>
        <dbReference type="Google" id="ProtNLM"/>
    </source>
</evidence>
<sequence length="117" mass="12417">MATVAVAALFLLVEGAIRGDWIQILWIALLVIGWITLWRDKGKSTSMRNGNGSRLRLLGQVSASVALGAIGVVLLITQDAVFTRIAGGFLIASSICFGIALYYRRQAGGQIFGPPVG</sequence>
<reference evidence="2 3" key="1">
    <citation type="submission" date="2017-07" db="EMBL/GenBank/DDBJ databases">
        <title>Draft sequence of Rhodococcus enclensis 23b-28.</title>
        <authorList>
            <person name="Besaury L."/>
            <person name="Sancelme M."/>
            <person name="Amato P."/>
            <person name="Lallement A."/>
            <person name="Delort A.-M."/>
        </authorList>
    </citation>
    <scope>NUCLEOTIDE SEQUENCE [LARGE SCALE GENOMIC DNA]</scope>
    <source>
        <strain evidence="2 3">23b-28</strain>
    </source>
</reference>
<name>A0A2A5J5K2_RHOSG</name>
<dbReference type="Proteomes" id="UP000230886">
    <property type="component" value="Unassembled WGS sequence"/>
</dbReference>
<proteinExistence type="predicted"/>
<keyword evidence="1" id="KW-0812">Transmembrane</keyword>
<evidence type="ECO:0000256" key="1">
    <source>
        <dbReference type="SAM" id="Phobius"/>
    </source>
</evidence>
<protein>
    <recommendedName>
        <fullName evidence="4">DUF2178 domain-containing protein</fullName>
    </recommendedName>
</protein>
<gene>
    <name evidence="2" type="ORF">CHR55_25640</name>
</gene>
<feature type="transmembrane region" description="Helical" evidence="1">
    <location>
        <begin position="57"/>
        <end position="76"/>
    </location>
</feature>
<feature type="transmembrane region" description="Helical" evidence="1">
    <location>
        <begin position="82"/>
        <end position="103"/>
    </location>
</feature>
<dbReference type="AlphaFoldDB" id="A0A2A5J5K2"/>
<dbReference type="RefSeq" id="WP_099698358.1">
    <property type="nucleotide sequence ID" value="NZ_NOVD01000029.1"/>
</dbReference>
<evidence type="ECO:0000313" key="2">
    <source>
        <dbReference type="EMBL" id="PCK24479.1"/>
    </source>
</evidence>
<comment type="caution">
    <text evidence="2">The sequence shown here is derived from an EMBL/GenBank/DDBJ whole genome shotgun (WGS) entry which is preliminary data.</text>
</comment>
<organism evidence="2 3">
    <name type="scientific">Rhodococcus qingshengii</name>
    <dbReference type="NCBI Taxonomy" id="334542"/>
    <lineage>
        <taxon>Bacteria</taxon>
        <taxon>Bacillati</taxon>
        <taxon>Actinomycetota</taxon>
        <taxon>Actinomycetes</taxon>
        <taxon>Mycobacteriales</taxon>
        <taxon>Nocardiaceae</taxon>
        <taxon>Rhodococcus</taxon>
        <taxon>Rhodococcus erythropolis group</taxon>
    </lineage>
</organism>
<accession>A0A2A5J5K2</accession>
<dbReference type="EMBL" id="NOVD01000029">
    <property type="protein sequence ID" value="PCK24479.1"/>
    <property type="molecule type" value="Genomic_DNA"/>
</dbReference>